<feature type="compositionally biased region" description="Basic and acidic residues" evidence="6">
    <location>
        <begin position="119"/>
        <end position="137"/>
    </location>
</feature>
<evidence type="ECO:0000256" key="5">
    <source>
        <dbReference type="ARBA" id="ARBA00023180"/>
    </source>
</evidence>
<evidence type="ECO:0000256" key="3">
    <source>
        <dbReference type="ARBA" id="ARBA00022729"/>
    </source>
</evidence>
<feature type="compositionally biased region" description="Low complexity" evidence="6">
    <location>
        <begin position="138"/>
        <end position="165"/>
    </location>
</feature>
<dbReference type="SUPFAM" id="SSF53474">
    <property type="entry name" value="alpha/beta-Hydrolases"/>
    <property type="match status" value="1"/>
</dbReference>
<dbReference type="Gene3D" id="3.40.50.1820">
    <property type="entry name" value="alpha/beta hydrolase"/>
    <property type="match status" value="2"/>
</dbReference>
<evidence type="ECO:0000313" key="7">
    <source>
        <dbReference type="EMBL" id="PHJ18356.1"/>
    </source>
</evidence>
<feature type="compositionally biased region" description="Basic and acidic residues" evidence="6">
    <location>
        <begin position="173"/>
        <end position="202"/>
    </location>
</feature>
<protein>
    <submittedName>
        <fullName evidence="7">Serine carboxypeptidase s28 protein</fullName>
    </submittedName>
</protein>
<dbReference type="OrthoDB" id="330834at2759"/>
<keyword evidence="7" id="KW-0121">Carboxypeptidase</keyword>
<feature type="compositionally biased region" description="Polar residues" evidence="6">
    <location>
        <begin position="203"/>
        <end position="212"/>
    </location>
</feature>
<name>A0A2C6KPQ9_9APIC</name>
<feature type="compositionally biased region" description="Basic and acidic residues" evidence="6">
    <location>
        <begin position="75"/>
        <end position="84"/>
    </location>
</feature>
<organism evidence="7 8">
    <name type="scientific">Cystoisospora suis</name>
    <dbReference type="NCBI Taxonomy" id="483139"/>
    <lineage>
        <taxon>Eukaryota</taxon>
        <taxon>Sar</taxon>
        <taxon>Alveolata</taxon>
        <taxon>Apicomplexa</taxon>
        <taxon>Conoidasida</taxon>
        <taxon>Coccidia</taxon>
        <taxon>Eucoccidiorida</taxon>
        <taxon>Eimeriorina</taxon>
        <taxon>Sarcocystidae</taxon>
        <taxon>Cystoisospora</taxon>
    </lineage>
</organism>
<dbReference type="InterPro" id="IPR008758">
    <property type="entry name" value="Peptidase_S28"/>
</dbReference>
<dbReference type="PANTHER" id="PTHR11010:SF38">
    <property type="entry name" value="LYSOSOMAL PRO-X CARBOXYPEPTIDASE"/>
    <property type="match status" value="1"/>
</dbReference>
<dbReference type="GO" id="GO:0006508">
    <property type="term" value="P:proteolysis"/>
    <property type="evidence" value="ECO:0007669"/>
    <property type="project" value="UniProtKB-KW"/>
</dbReference>
<dbReference type="GO" id="GO:0008239">
    <property type="term" value="F:dipeptidyl-peptidase activity"/>
    <property type="evidence" value="ECO:0007669"/>
    <property type="project" value="TreeGrafter"/>
</dbReference>
<evidence type="ECO:0000256" key="1">
    <source>
        <dbReference type="ARBA" id="ARBA00011079"/>
    </source>
</evidence>
<evidence type="ECO:0000256" key="6">
    <source>
        <dbReference type="SAM" id="MobiDB-lite"/>
    </source>
</evidence>
<accession>A0A2C6KPQ9</accession>
<dbReference type="EMBL" id="MIGC01004197">
    <property type="protein sequence ID" value="PHJ18356.1"/>
    <property type="molecule type" value="Genomic_DNA"/>
</dbReference>
<dbReference type="GeneID" id="94431171"/>
<dbReference type="AlphaFoldDB" id="A0A2C6KPQ9"/>
<dbReference type="VEuPathDB" id="ToxoDB:CSUI_007817"/>
<dbReference type="GO" id="GO:0070008">
    <property type="term" value="F:serine-type exopeptidase activity"/>
    <property type="evidence" value="ECO:0007669"/>
    <property type="project" value="InterPro"/>
</dbReference>
<keyword evidence="5" id="KW-0325">Glycoprotein</keyword>
<keyword evidence="4" id="KW-0378">Hydrolase</keyword>
<dbReference type="PANTHER" id="PTHR11010">
    <property type="entry name" value="PROTEASE S28 PRO-X CARBOXYPEPTIDASE-RELATED"/>
    <property type="match status" value="1"/>
</dbReference>
<keyword evidence="8" id="KW-1185">Reference proteome</keyword>
<comment type="similarity">
    <text evidence="1">Belongs to the peptidase S28 family.</text>
</comment>
<keyword evidence="3" id="KW-0732">Signal</keyword>
<reference evidence="7 8" key="1">
    <citation type="journal article" date="2017" name="Int. J. Parasitol.">
        <title>The genome of the protozoan parasite Cystoisospora suis and a reverse vaccinology approach to identify vaccine candidates.</title>
        <authorList>
            <person name="Palmieri N."/>
            <person name="Shrestha A."/>
            <person name="Ruttkowski B."/>
            <person name="Beck T."/>
            <person name="Vogl C."/>
            <person name="Tomley F."/>
            <person name="Blake D.P."/>
            <person name="Joachim A."/>
        </authorList>
    </citation>
    <scope>NUCLEOTIDE SEQUENCE [LARGE SCALE GENOMIC DNA]</scope>
    <source>
        <strain evidence="7 8">Wien I</strain>
    </source>
</reference>
<evidence type="ECO:0000256" key="4">
    <source>
        <dbReference type="ARBA" id="ARBA00022801"/>
    </source>
</evidence>
<dbReference type="RefSeq" id="XP_067920064.1">
    <property type="nucleotide sequence ID" value="XM_068067960.1"/>
</dbReference>
<dbReference type="GO" id="GO:0004180">
    <property type="term" value="F:carboxypeptidase activity"/>
    <property type="evidence" value="ECO:0007669"/>
    <property type="project" value="UniProtKB-KW"/>
</dbReference>
<keyword evidence="2" id="KW-0645">Protease</keyword>
<evidence type="ECO:0000313" key="8">
    <source>
        <dbReference type="Proteomes" id="UP000221165"/>
    </source>
</evidence>
<proteinExistence type="inferred from homology"/>
<dbReference type="InterPro" id="IPR029058">
    <property type="entry name" value="AB_hydrolase_fold"/>
</dbReference>
<sequence length="635" mass="70074">MALSSAEGEEVYGEISPIPSSELEMLKLILTPYEGEILYHDALGEKAVVQFPNKQALEAIQEIPTYHTVEIPKPSVKEEDEKVLRHSRGQHEEEEEKVHKEGEEEEESRNRGGPGMPLKGEEAYVQKDEPHERHSPAEESASTIAAASGDSRPVSTSPVSATAGAPSPPAAPHAEEAEKKTSHHTEEERKRTERQEEKEEKQATLTEESQTLTKRKALPSDDLFYLFADAKKLAFFPFDDLLSFSKALNDLAAFISYIKQKTAAEDGGEDIRPEDVPVVVFGCSYPGSLAAYARAKYPALILGAISSSSPVEASALFTEYDQTVRRVLPLECVENITAATAVVQKRLFSSDEAAARVAAQFGCDADVPTKTLDQRIALLYVIADMTSSAVQYNRPPTRPLIEKACSCFSGREEGEGVSGHINDDQDDDALVESLAKLVKIMFQEMRTTCKDENMLALTDTALGPQPASSARLWLWQSCAEFGFWQVAPPESVRSHLIDLDWHMRMCNALFPLPGGSKFSTDVVRETNVWSGEKTLAGPGASTNIHFTNGANDPWASLSVTNVPSNAVRRQKLSSFVIENGSHCNDFYAYAKGTEPRPVTEAKTRVLHSIRQWLEEFRVSRQRAKTTQEDLTAQEL</sequence>
<dbReference type="Proteomes" id="UP000221165">
    <property type="component" value="Unassembled WGS sequence"/>
</dbReference>
<feature type="region of interest" description="Disordered" evidence="6">
    <location>
        <begin position="68"/>
        <end position="213"/>
    </location>
</feature>
<dbReference type="Pfam" id="PF05577">
    <property type="entry name" value="Peptidase_S28"/>
    <property type="match status" value="1"/>
</dbReference>
<gene>
    <name evidence="7" type="ORF">CSUI_007817</name>
</gene>
<evidence type="ECO:0000256" key="2">
    <source>
        <dbReference type="ARBA" id="ARBA00022670"/>
    </source>
</evidence>
<comment type="caution">
    <text evidence="7">The sequence shown here is derived from an EMBL/GenBank/DDBJ whole genome shotgun (WGS) entry which is preliminary data.</text>
</comment>